<protein>
    <submittedName>
        <fullName evidence="3">Uncharacterized protein</fullName>
    </submittedName>
</protein>
<evidence type="ECO:0000313" key="4">
    <source>
        <dbReference type="Proteomes" id="UP000077266"/>
    </source>
</evidence>
<feature type="region of interest" description="Disordered" evidence="1">
    <location>
        <begin position="178"/>
        <end position="214"/>
    </location>
</feature>
<evidence type="ECO:0000256" key="2">
    <source>
        <dbReference type="SAM" id="SignalP"/>
    </source>
</evidence>
<accession>A0A166A9U4</accession>
<keyword evidence="4" id="KW-1185">Reference proteome</keyword>
<feature type="signal peptide" evidence="2">
    <location>
        <begin position="1"/>
        <end position="18"/>
    </location>
</feature>
<evidence type="ECO:0000313" key="3">
    <source>
        <dbReference type="EMBL" id="KZV89889.1"/>
    </source>
</evidence>
<gene>
    <name evidence="3" type="ORF">EXIGLDRAFT_838211</name>
</gene>
<keyword evidence="2" id="KW-0732">Signal</keyword>
<proteinExistence type="predicted"/>
<organism evidence="3 4">
    <name type="scientific">Exidia glandulosa HHB12029</name>
    <dbReference type="NCBI Taxonomy" id="1314781"/>
    <lineage>
        <taxon>Eukaryota</taxon>
        <taxon>Fungi</taxon>
        <taxon>Dikarya</taxon>
        <taxon>Basidiomycota</taxon>
        <taxon>Agaricomycotina</taxon>
        <taxon>Agaricomycetes</taxon>
        <taxon>Auriculariales</taxon>
        <taxon>Exidiaceae</taxon>
        <taxon>Exidia</taxon>
    </lineage>
</organism>
<dbReference type="InParanoid" id="A0A166A9U4"/>
<sequence length="232" mass="25713">MSLTTLAAFDTLYTAVLGQVQGLQAWLDAHEQHWLQLVASSIHRYDKSFIAASRRHVAWIASMRSALFRLEWRVQDAQEVLQVQLAHLKAAMEANDALLAQLVDDLDDLLRSITAARSFHSTPISSSYSLLDESEDAAHGPIADLCDSLSPAAVAVAMEPRTQFRLIRRGRCAPPRFLQRRARPWSPPRPFVSPTRSIPTPPAPPALHTHPQHSFRSSLPCLSAVSSDSARI</sequence>
<feature type="chain" id="PRO_5007870526" evidence="2">
    <location>
        <begin position="19"/>
        <end position="232"/>
    </location>
</feature>
<dbReference type="AlphaFoldDB" id="A0A166A9U4"/>
<dbReference type="EMBL" id="KV426061">
    <property type="protein sequence ID" value="KZV89889.1"/>
    <property type="molecule type" value="Genomic_DNA"/>
</dbReference>
<name>A0A166A9U4_EXIGL</name>
<evidence type="ECO:0000256" key="1">
    <source>
        <dbReference type="SAM" id="MobiDB-lite"/>
    </source>
</evidence>
<dbReference type="Proteomes" id="UP000077266">
    <property type="component" value="Unassembled WGS sequence"/>
</dbReference>
<reference evidence="3 4" key="1">
    <citation type="journal article" date="2016" name="Mol. Biol. Evol.">
        <title>Comparative Genomics of Early-Diverging Mushroom-Forming Fungi Provides Insights into the Origins of Lignocellulose Decay Capabilities.</title>
        <authorList>
            <person name="Nagy L.G."/>
            <person name="Riley R."/>
            <person name="Tritt A."/>
            <person name="Adam C."/>
            <person name="Daum C."/>
            <person name="Floudas D."/>
            <person name="Sun H."/>
            <person name="Yadav J.S."/>
            <person name="Pangilinan J."/>
            <person name="Larsson K.H."/>
            <person name="Matsuura K."/>
            <person name="Barry K."/>
            <person name="Labutti K."/>
            <person name="Kuo R."/>
            <person name="Ohm R.A."/>
            <person name="Bhattacharya S.S."/>
            <person name="Shirouzu T."/>
            <person name="Yoshinaga Y."/>
            <person name="Martin F.M."/>
            <person name="Grigoriev I.V."/>
            <person name="Hibbett D.S."/>
        </authorList>
    </citation>
    <scope>NUCLEOTIDE SEQUENCE [LARGE SCALE GENOMIC DNA]</scope>
    <source>
        <strain evidence="3 4">HHB12029</strain>
    </source>
</reference>